<evidence type="ECO:0008006" key="3">
    <source>
        <dbReference type="Google" id="ProtNLM"/>
    </source>
</evidence>
<evidence type="ECO:0000313" key="1">
    <source>
        <dbReference type="EMBL" id="GGE15048.1"/>
    </source>
</evidence>
<dbReference type="Proteomes" id="UP000614460">
    <property type="component" value="Unassembled WGS sequence"/>
</dbReference>
<reference evidence="1" key="2">
    <citation type="submission" date="2020-09" db="EMBL/GenBank/DDBJ databases">
        <authorList>
            <person name="Sun Q."/>
            <person name="Zhou Y."/>
        </authorList>
    </citation>
    <scope>NUCLEOTIDE SEQUENCE</scope>
    <source>
        <strain evidence="1">CGMCC 1.15966</strain>
    </source>
</reference>
<name>A0A8H9G168_9SPHI</name>
<gene>
    <name evidence="1" type="ORF">GCM10011516_11060</name>
</gene>
<comment type="caution">
    <text evidence="1">The sequence shown here is derived from an EMBL/GenBank/DDBJ whole genome shotgun (WGS) entry which is preliminary data.</text>
</comment>
<organism evidence="1 2">
    <name type="scientific">Sphingobacterium cellulitidis</name>
    <dbReference type="NCBI Taxonomy" id="1768011"/>
    <lineage>
        <taxon>Bacteria</taxon>
        <taxon>Pseudomonadati</taxon>
        <taxon>Bacteroidota</taxon>
        <taxon>Sphingobacteriia</taxon>
        <taxon>Sphingobacteriales</taxon>
        <taxon>Sphingobacteriaceae</taxon>
        <taxon>Sphingobacterium</taxon>
    </lineage>
</organism>
<proteinExistence type="predicted"/>
<sequence>MIRITAFLLIAAYFLSSCNDKSQKENRLSQTKTESAIEKDVLADTTQEIPPTSIQLLKTLPVRNFPITDSTGFDNFNQIGIFDNGFLKRIQFNPEHTEAKNFRLNYKIPFSESFTSLVITYQRGEHELISMLLTVSKEEKIIDSLEISYDEIAESAFSKSSMIEKNKITVTDWNWMSGDNPISETHRYKLNSNGTFEKIERNSEKFSDQNI</sequence>
<dbReference type="RefSeq" id="WP_182498840.1">
    <property type="nucleotide sequence ID" value="NZ_BMKM01000002.1"/>
</dbReference>
<protein>
    <recommendedName>
        <fullName evidence="3">Lipoprotein</fullName>
    </recommendedName>
</protein>
<dbReference type="EMBL" id="BMKM01000002">
    <property type="protein sequence ID" value="GGE15048.1"/>
    <property type="molecule type" value="Genomic_DNA"/>
</dbReference>
<dbReference type="AlphaFoldDB" id="A0A8H9G168"/>
<evidence type="ECO:0000313" key="2">
    <source>
        <dbReference type="Proteomes" id="UP000614460"/>
    </source>
</evidence>
<reference evidence="1" key="1">
    <citation type="journal article" date="2014" name="Int. J. Syst. Evol. Microbiol.">
        <title>Complete genome sequence of Corynebacterium casei LMG S-19264T (=DSM 44701T), isolated from a smear-ripened cheese.</title>
        <authorList>
            <consortium name="US DOE Joint Genome Institute (JGI-PGF)"/>
            <person name="Walter F."/>
            <person name="Albersmeier A."/>
            <person name="Kalinowski J."/>
            <person name="Ruckert C."/>
        </authorList>
    </citation>
    <scope>NUCLEOTIDE SEQUENCE</scope>
    <source>
        <strain evidence="1">CGMCC 1.15966</strain>
    </source>
</reference>
<accession>A0A8H9G168</accession>
<keyword evidence="2" id="KW-1185">Reference proteome</keyword>
<dbReference type="PROSITE" id="PS51257">
    <property type="entry name" value="PROKAR_LIPOPROTEIN"/>
    <property type="match status" value="1"/>
</dbReference>